<dbReference type="GO" id="GO:0016740">
    <property type="term" value="F:transferase activity"/>
    <property type="evidence" value="ECO:0007669"/>
    <property type="project" value="UniProtKB-KW"/>
</dbReference>
<dbReference type="EMBL" id="WOCE01000010">
    <property type="protein sequence ID" value="KAE9605646.1"/>
    <property type="molecule type" value="Genomic_DNA"/>
</dbReference>
<protein>
    <submittedName>
        <fullName evidence="2">Putative shikimate O-hydroxycinnamoyltransferase</fullName>
    </submittedName>
</protein>
<keyword evidence="3" id="KW-1185">Reference proteome</keyword>
<evidence type="ECO:0000313" key="3">
    <source>
        <dbReference type="Proteomes" id="UP000447434"/>
    </source>
</evidence>
<evidence type="ECO:0000256" key="1">
    <source>
        <dbReference type="ARBA" id="ARBA00022679"/>
    </source>
</evidence>
<name>A0A6A5NMU5_LUPAL</name>
<dbReference type="Gene3D" id="3.30.559.10">
    <property type="entry name" value="Chloramphenicol acetyltransferase-like domain"/>
    <property type="match status" value="2"/>
</dbReference>
<reference evidence="3" key="1">
    <citation type="journal article" date="2020" name="Nat. Commun.">
        <title>Genome sequence of the cluster root forming white lupin.</title>
        <authorList>
            <person name="Hufnagel B."/>
            <person name="Marques A."/>
            <person name="Soriano A."/>
            <person name="Marques L."/>
            <person name="Divol F."/>
            <person name="Doumas P."/>
            <person name="Sallet E."/>
            <person name="Mancinotti D."/>
            <person name="Carrere S."/>
            <person name="Marande W."/>
            <person name="Arribat S."/>
            <person name="Keller J."/>
            <person name="Huneau C."/>
            <person name="Blein T."/>
            <person name="Aime D."/>
            <person name="Laguerre M."/>
            <person name="Taylor J."/>
            <person name="Schubert V."/>
            <person name="Nelson M."/>
            <person name="Geu-Flores F."/>
            <person name="Crespi M."/>
            <person name="Gallardo-Guerrero K."/>
            <person name="Delaux P.-M."/>
            <person name="Salse J."/>
            <person name="Berges H."/>
            <person name="Guyot R."/>
            <person name="Gouzy J."/>
            <person name="Peret B."/>
        </authorList>
    </citation>
    <scope>NUCLEOTIDE SEQUENCE [LARGE SCALE GENOMIC DNA]</scope>
    <source>
        <strain evidence="3">cv. Amiga</strain>
    </source>
</reference>
<accession>A0A6A5NMU5</accession>
<organism evidence="2 3">
    <name type="scientific">Lupinus albus</name>
    <name type="common">White lupine</name>
    <name type="synonym">Lupinus termis</name>
    <dbReference type="NCBI Taxonomy" id="3870"/>
    <lineage>
        <taxon>Eukaryota</taxon>
        <taxon>Viridiplantae</taxon>
        <taxon>Streptophyta</taxon>
        <taxon>Embryophyta</taxon>
        <taxon>Tracheophyta</taxon>
        <taxon>Spermatophyta</taxon>
        <taxon>Magnoliopsida</taxon>
        <taxon>eudicotyledons</taxon>
        <taxon>Gunneridae</taxon>
        <taxon>Pentapetalae</taxon>
        <taxon>rosids</taxon>
        <taxon>fabids</taxon>
        <taxon>Fabales</taxon>
        <taxon>Fabaceae</taxon>
        <taxon>Papilionoideae</taxon>
        <taxon>50 kb inversion clade</taxon>
        <taxon>genistoids sensu lato</taxon>
        <taxon>core genistoids</taxon>
        <taxon>Genisteae</taxon>
        <taxon>Lupinus</taxon>
    </lineage>
</organism>
<dbReference type="InterPro" id="IPR023213">
    <property type="entry name" value="CAT-like_dom_sf"/>
</dbReference>
<dbReference type="Pfam" id="PF02458">
    <property type="entry name" value="Transferase"/>
    <property type="match status" value="1"/>
</dbReference>
<dbReference type="OrthoDB" id="1862401at2759"/>
<comment type="caution">
    <text evidence="2">The sequence shown here is derived from an EMBL/GenBank/DDBJ whole genome shotgun (WGS) entry which is preliminary data.</text>
</comment>
<dbReference type="InterPro" id="IPR051283">
    <property type="entry name" value="Sec_Metabolite_Acyltrans"/>
</dbReference>
<keyword evidence="1 2" id="KW-0808">Transferase</keyword>
<dbReference type="PANTHER" id="PTHR31896">
    <property type="entry name" value="FAMILY REGULATORY PROTEIN, PUTATIVE (AFU_ORTHOLOGUE AFUA_3G14730)-RELATED"/>
    <property type="match status" value="1"/>
</dbReference>
<dbReference type="PANTHER" id="PTHR31896:SF43">
    <property type="entry name" value="PROTEIN ENHANCED PSEUDOMONAS SUSCEPTIBILITY 1"/>
    <property type="match status" value="1"/>
</dbReference>
<proteinExistence type="predicted"/>
<gene>
    <name evidence="2" type="ORF">Lalb_Chr10g0099561</name>
</gene>
<sequence length="438" mass="48644">MNNMVDIISTSSIQAESDVFGDPSSPKKIHLNPWDLTCIAVETNRKGLLFDNPINIEHQIQHLKQSLSSTLAFFPPLAGRLVILQHDEDNTVSSHILCNNTGALFVHAVVSDNTCVSDILHSNYVPPFLHSFFPLSGVKNYEGTSYPLLAVQITELVDGIFIGISMNHLVGDGKSLWHFINLWAEISQGCDVVSKLPSLERWFLHPNCCPIRFPFNEEHRMENSEDCTNYQRIFHFTKEKISKIKSKANAEASTDKISSLQALLTHLWRTVIRNQQLDPEKECNYGLVIDVRRRVVPPLPDNYFGNALTVGVIGMKAGELLLEGGLGKGALEMHKMIASYSDEKLKSRYESWVGPPSMFESGGVSNMLGTSSSPRFNVYGNDFGWGKPLAVRSGNSMNGITTLFSGAEEGSIDLIVCLPYEVLEAIGNDPHFMDPFSI</sequence>
<dbReference type="AlphaFoldDB" id="A0A6A5NMU5"/>
<evidence type="ECO:0000313" key="2">
    <source>
        <dbReference type="EMBL" id="KAE9605646.1"/>
    </source>
</evidence>
<dbReference type="Proteomes" id="UP000447434">
    <property type="component" value="Chromosome 10"/>
</dbReference>